<evidence type="ECO:0000313" key="1">
    <source>
        <dbReference type="EMBL" id="CAG4968513.1"/>
    </source>
</evidence>
<accession>A0A8S3WM90</accession>
<proteinExistence type="predicted"/>
<dbReference type="OrthoDB" id="5989141at2759"/>
<name>A0A8S3WM90_PARAO</name>
<comment type="caution">
    <text evidence="1">The sequence shown here is derived from an EMBL/GenBank/DDBJ whole genome shotgun (WGS) entry which is preliminary data.</text>
</comment>
<evidence type="ECO:0000313" key="2">
    <source>
        <dbReference type="Proteomes" id="UP000691718"/>
    </source>
</evidence>
<organism evidence="1 2">
    <name type="scientific">Parnassius apollo</name>
    <name type="common">Apollo butterfly</name>
    <name type="synonym">Papilio apollo</name>
    <dbReference type="NCBI Taxonomy" id="110799"/>
    <lineage>
        <taxon>Eukaryota</taxon>
        <taxon>Metazoa</taxon>
        <taxon>Ecdysozoa</taxon>
        <taxon>Arthropoda</taxon>
        <taxon>Hexapoda</taxon>
        <taxon>Insecta</taxon>
        <taxon>Pterygota</taxon>
        <taxon>Neoptera</taxon>
        <taxon>Endopterygota</taxon>
        <taxon>Lepidoptera</taxon>
        <taxon>Glossata</taxon>
        <taxon>Ditrysia</taxon>
        <taxon>Papilionoidea</taxon>
        <taxon>Papilionidae</taxon>
        <taxon>Parnassiinae</taxon>
        <taxon>Parnassini</taxon>
        <taxon>Parnassius</taxon>
        <taxon>Parnassius</taxon>
    </lineage>
</organism>
<gene>
    <name evidence="1" type="ORF">PAPOLLO_LOCUS7971</name>
</gene>
<protein>
    <submittedName>
        <fullName evidence="1">(apollo) hypothetical protein</fullName>
    </submittedName>
</protein>
<dbReference type="EMBL" id="CAJQZP010000552">
    <property type="protein sequence ID" value="CAG4968513.1"/>
    <property type="molecule type" value="Genomic_DNA"/>
</dbReference>
<reference evidence="1" key="1">
    <citation type="submission" date="2021-04" db="EMBL/GenBank/DDBJ databases">
        <authorList>
            <person name="Tunstrom K."/>
        </authorList>
    </citation>
    <scope>NUCLEOTIDE SEQUENCE</scope>
</reference>
<dbReference type="AlphaFoldDB" id="A0A8S3WM90"/>
<dbReference type="Proteomes" id="UP000691718">
    <property type="component" value="Unassembled WGS sequence"/>
</dbReference>
<sequence>MNLQRTPPTGSHPDLTKLRDFSSSQGITIRNKNSSECEIAAFREELSNSLFSYRCETSEPLAAFQQSMIASLKKLLGKQSEKMCKLCDDVSDVKEQIKLPKACPMKLMTLNLTQRL</sequence>
<keyword evidence="2" id="KW-1185">Reference proteome</keyword>